<evidence type="ECO:0000259" key="8">
    <source>
        <dbReference type="Pfam" id="PF17917"/>
    </source>
</evidence>
<evidence type="ECO:0000256" key="3">
    <source>
        <dbReference type="ARBA" id="ARBA00022722"/>
    </source>
</evidence>
<sequence>MEPPNSYKEVQKLTGYLVALTRFISKSGKRNLPFFKNLRRMSKENHVLRGAKERYPVIDKAIFPLFVSARKLKAYFESHPIQVVTDQPLKRVLTSPALSGRLTTYAIELSEFEISYIPRISVKAQALTDFVIDCTVRAPLPIQVQQDEEATDPKGFEWSMHVDRERNDK</sequence>
<dbReference type="InterPro" id="IPR041373">
    <property type="entry name" value="RT_RNaseH"/>
</dbReference>
<dbReference type="GO" id="GO:0004519">
    <property type="term" value="F:endonuclease activity"/>
    <property type="evidence" value="ECO:0007669"/>
    <property type="project" value="UniProtKB-KW"/>
</dbReference>
<keyword evidence="3" id="KW-0540">Nuclease</keyword>
<evidence type="ECO:0000313" key="9">
    <source>
        <dbReference type="EMBL" id="GAA0185103.1"/>
    </source>
</evidence>
<dbReference type="PANTHER" id="PTHR48475">
    <property type="entry name" value="RIBONUCLEASE H"/>
    <property type="match status" value="1"/>
</dbReference>
<dbReference type="PANTHER" id="PTHR48475:SF2">
    <property type="entry name" value="RIBONUCLEASE H"/>
    <property type="match status" value="1"/>
</dbReference>
<accession>A0AAV3RTR5</accession>
<proteinExistence type="predicted"/>
<keyword evidence="10" id="KW-1185">Reference proteome</keyword>
<feature type="domain" description="Reverse transcriptase RNase H-like" evidence="8">
    <location>
        <begin position="47"/>
        <end position="112"/>
    </location>
</feature>
<organism evidence="9 10">
    <name type="scientific">Lithospermum erythrorhizon</name>
    <name type="common">Purple gromwell</name>
    <name type="synonym">Lithospermum officinale var. erythrorhizon</name>
    <dbReference type="NCBI Taxonomy" id="34254"/>
    <lineage>
        <taxon>Eukaryota</taxon>
        <taxon>Viridiplantae</taxon>
        <taxon>Streptophyta</taxon>
        <taxon>Embryophyta</taxon>
        <taxon>Tracheophyta</taxon>
        <taxon>Spermatophyta</taxon>
        <taxon>Magnoliopsida</taxon>
        <taxon>eudicotyledons</taxon>
        <taxon>Gunneridae</taxon>
        <taxon>Pentapetalae</taxon>
        <taxon>asterids</taxon>
        <taxon>lamiids</taxon>
        <taxon>Boraginales</taxon>
        <taxon>Boraginaceae</taxon>
        <taxon>Boraginoideae</taxon>
        <taxon>Lithospermeae</taxon>
        <taxon>Lithospermum</taxon>
    </lineage>
</organism>
<feature type="compositionally biased region" description="Basic and acidic residues" evidence="7">
    <location>
        <begin position="151"/>
        <end position="169"/>
    </location>
</feature>
<dbReference type="InterPro" id="IPR043502">
    <property type="entry name" value="DNA/RNA_pol_sf"/>
</dbReference>
<name>A0AAV3RTR5_LITER</name>
<keyword evidence="4" id="KW-0255">Endonuclease</keyword>
<evidence type="ECO:0000256" key="6">
    <source>
        <dbReference type="ARBA" id="ARBA00022918"/>
    </source>
</evidence>
<evidence type="ECO:0000256" key="4">
    <source>
        <dbReference type="ARBA" id="ARBA00022759"/>
    </source>
</evidence>
<evidence type="ECO:0000256" key="2">
    <source>
        <dbReference type="ARBA" id="ARBA00022695"/>
    </source>
</evidence>
<dbReference type="SUPFAM" id="SSF56672">
    <property type="entry name" value="DNA/RNA polymerases"/>
    <property type="match status" value="1"/>
</dbReference>
<keyword evidence="6" id="KW-0695">RNA-directed DNA polymerase</keyword>
<evidence type="ECO:0000256" key="5">
    <source>
        <dbReference type="ARBA" id="ARBA00022801"/>
    </source>
</evidence>
<dbReference type="GO" id="GO:0016787">
    <property type="term" value="F:hydrolase activity"/>
    <property type="evidence" value="ECO:0007669"/>
    <property type="project" value="UniProtKB-KW"/>
</dbReference>
<keyword evidence="1" id="KW-0808">Transferase</keyword>
<feature type="region of interest" description="Disordered" evidence="7">
    <location>
        <begin position="147"/>
        <end position="169"/>
    </location>
</feature>
<dbReference type="Pfam" id="PF17917">
    <property type="entry name" value="RT_RNaseH"/>
    <property type="match status" value="1"/>
</dbReference>
<reference evidence="9 10" key="1">
    <citation type="submission" date="2024-01" db="EMBL/GenBank/DDBJ databases">
        <title>The complete chloroplast genome sequence of Lithospermum erythrorhizon: insights into the phylogenetic relationship among Boraginaceae species and the maternal lineages of purple gromwells.</title>
        <authorList>
            <person name="Okada T."/>
            <person name="Watanabe K."/>
        </authorList>
    </citation>
    <scope>NUCLEOTIDE SEQUENCE [LARGE SCALE GENOMIC DNA]</scope>
</reference>
<protein>
    <recommendedName>
        <fullName evidence="8">Reverse transcriptase RNase H-like domain-containing protein</fullName>
    </recommendedName>
</protein>
<dbReference type="AlphaFoldDB" id="A0AAV3RTR5"/>
<comment type="caution">
    <text evidence="9">The sequence shown here is derived from an EMBL/GenBank/DDBJ whole genome shotgun (WGS) entry which is preliminary data.</text>
</comment>
<evidence type="ECO:0000313" key="10">
    <source>
        <dbReference type="Proteomes" id="UP001454036"/>
    </source>
</evidence>
<evidence type="ECO:0000256" key="1">
    <source>
        <dbReference type="ARBA" id="ARBA00022679"/>
    </source>
</evidence>
<evidence type="ECO:0000256" key="7">
    <source>
        <dbReference type="SAM" id="MobiDB-lite"/>
    </source>
</evidence>
<dbReference type="EMBL" id="BAABME010012427">
    <property type="protein sequence ID" value="GAA0185103.1"/>
    <property type="molecule type" value="Genomic_DNA"/>
</dbReference>
<keyword evidence="2" id="KW-0548">Nucleotidyltransferase</keyword>
<gene>
    <name evidence="9" type="ORF">LIER_32391</name>
</gene>
<dbReference type="Proteomes" id="UP001454036">
    <property type="component" value="Unassembled WGS sequence"/>
</dbReference>
<keyword evidence="5" id="KW-0378">Hydrolase</keyword>
<dbReference type="GO" id="GO:0003964">
    <property type="term" value="F:RNA-directed DNA polymerase activity"/>
    <property type="evidence" value="ECO:0007669"/>
    <property type="project" value="UniProtKB-KW"/>
</dbReference>